<sequence length="195" mass="21093">MTLLPEDMGGGAVQNRDGSYTVTDSSGTRFQMTEESFDEFISKMGITLDDLELYRSQVMGGSVVRLREGANPEYLSAGSFQPVDTVNVPFGGFDDALELAESYKTVFYPGRAEQIDRVFHGLDTGRAISEDIKVSYLESDGNVTASVVSIQSEFDSRGGGISENDVSDVRGDNERANDTTGSDGTPETDDDPEIL</sequence>
<name>A0A2T0U8C5_9ACTN</name>
<proteinExistence type="predicted"/>
<gene>
    <name evidence="2" type="ORF">B0I28_11511</name>
</gene>
<keyword evidence="3" id="KW-1185">Reference proteome</keyword>
<evidence type="ECO:0000256" key="1">
    <source>
        <dbReference type="SAM" id="MobiDB-lite"/>
    </source>
</evidence>
<feature type="compositionally biased region" description="Polar residues" evidence="1">
    <location>
        <begin position="16"/>
        <end position="26"/>
    </location>
</feature>
<dbReference type="EMBL" id="PVTJ01000015">
    <property type="protein sequence ID" value="PRY54157.1"/>
    <property type="molecule type" value="Genomic_DNA"/>
</dbReference>
<feature type="region of interest" description="Disordered" evidence="1">
    <location>
        <begin position="154"/>
        <end position="195"/>
    </location>
</feature>
<organism evidence="2 3">
    <name type="scientific">Glycomyces artemisiae</name>
    <dbReference type="NCBI Taxonomy" id="1076443"/>
    <lineage>
        <taxon>Bacteria</taxon>
        <taxon>Bacillati</taxon>
        <taxon>Actinomycetota</taxon>
        <taxon>Actinomycetes</taxon>
        <taxon>Glycomycetales</taxon>
        <taxon>Glycomycetaceae</taxon>
        <taxon>Glycomyces</taxon>
    </lineage>
</organism>
<dbReference type="RefSeq" id="WP_146148245.1">
    <property type="nucleotide sequence ID" value="NZ_PVTJ01000015.1"/>
</dbReference>
<dbReference type="Proteomes" id="UP000238176">
    <property type="component" value="Unassembled WGS sequence"/>
</dbReference>
<feature type="compositionally biased region" description="Basic and acidic residues" evidence="1">
    <location>
        <begin position="167"/>
        <end position="177"/>
    </location>
</feature>
<comment type="caution">
    <text evidence="2">The sequence shown here is derived from an EMBL/GenBank/DDBJ whole genome shotgun (WGS) entry which is preliminary data.</text>
</comment>
<dbReference type="OrthoDB" id="5181479at2"/>
<protein>
    <submittedName>
        <fullName evidence="2">Uncharacterized protein</fullName>
    </submittedName>
</protein>
<feature type="compositionally biased region" description="Acidic residues" evidence="1">
    <location>
        <begin position="186"/>
        <end position="195"/>
    </location>
</feature>
<evidence type="ECO:0000313" key="3">
    <source>
        <dbReference type="Proteomes" id="UP000238176"/>
    </source>
</evidence>
<feature type="region of interest" description="Disordered" evidence="1">
    <location>
        <begin position="1"/>
        <end position="26"/>
    </location>
</feature>
<reference evidence="2 3" key="1">
    <citation type="submission" date="2018-03" db="EMBL/GenBank/DDBJ databases">
        <title>Genomic Encyclopedia of Type Strains, Phase III (KMG-III): the genomes of soil and plant-associated and newly described type strains.</title>
        <authorList>
            <person name="Whitman W."/>
        </authorList>
    </citation>
    <scope>NUCLEOTIDE SEQUENCE [LARGE SCALE GENOMIC DNA]</scope>
    <source>
        <strain evidence="2 3">CGMCC 4.7067</strain>
    </source>
</reference>
<dbReference type="AlphaFoldDB" id="A0A2T0U8C5"/>
<evidence type="ECO:0000313" key="2">
    <source>
        <dbReference type="EMBL" id="PRY54157.1"/>
    </source>
</evidence>
<accession>A0A2T0U8C5</accession>